<sequence>MVPDSPADALGSHAPGLRDLLVEVVRARHGLAAEAHLVSGSRYAMGFGSQWRDLLDDTCEALKGRGFRSIKLAPGGHEVPVVNDSLVYVWRMSNNPKAVSGFASSPTRKNGFMIAPLDPTLWEPSLSGEPEPVYDASEESELGPVLRAVGDTMPLVLVMVESTPRQLQSIEWAVAVLDVDGKVKLRGHECIWEPELAADDAASTVESFDSGEPVAPVVELQKQGRTPTDG</sequence>
<protein>
    <submittedName>
        <fullName evidence="2">Uncharacterized protein</fullName>
    </submittedName>
</protein>
<name>A0A428VT42_AMYBA</name>
<evidence type="ECO:0000256" key="1">
    <source>
        <dbReference type="SAM" id="MobiDB-lite"/>
    </source>
</evidence>
<evidence type="ECO:0000313" key="2">
    <source>
        <dbReference type="EMBL" id="RSM33974.1"/>
    </source>
</evidence>
<comment type="caution">
    <text evidence="2">The sequence shown here is derived from an EMBL/GenBank/DDBJ whole genome shotgun (WGS) entry which is preliminary data.</text>
</comment>
<dbReference type="EMBL" id="QHHU01000162">
    <property type="protein sequence ID" value="RSM33974.1"/>
    <property type="molecule type" value="Genomic_DNA"/>
</dbReference>
<organism evidence="2 3">
    <name type="scientific">Amycolatopsis balhimycina DSM 5908</name>
    <dbReference type="NCBI Taxonomy" id="1081091"/>
    <lineage>
        <taxon>Bacteria</taxon>
        <taxon>Bacillati</taxon>
        <taxon>Actinomycetota</taxon>
        <taxon>Actinomycetes</taxon>
        <taxon>Pseudonocardiales</taxon>
        <taxon>Pseudonocardiaceae</taxon>
        <taxon>Amycolatopsis</taxon>
    </lineage>
</organism>
<proteinExistence type="predicted"/>
<dbReference type="AlphaFoldDB" id="A0A428VT42"/>
<feature type="region of interest" description="Disordered" evidence="1">
    <location>
        <begin position="203"/>
        <end position="230"/>
    </location>
</feature>
<gene>
    <name evidence="2" type="ORF">DMA12_48795</name>
</gene>
<accession>A0A428VT42</accession>
<evidence type="ECO:0000313" key="3">
    <source>
        <dbReference type="Proteomes" id="UP000286716"/>
    </source>
</evidence>
<keyword evidence="3" id="KW-1185">Reference proteome</keyword>
<dbReference type="Proteomes" id="UP000286716">
    <property type="component" value="Unassembled WGS sequence"/>
</dbReference>
<reference evidence="2 3" key="1">
    <citation type="submission" date="2018-05" db="EMBL/GenBank/DDBJ databases">
        <title>Evolution of GPA BGCs.</title>
        <authorList>
            <person name="Waglechner N."/>
            <person name="Wright G.D."/>
        </authorList>
    </citation>
    <scope>NUCLEOTIDE SEQUENCE [LARGE SCALE GENOMIC DNA]</scope>
    <source>
        <strain evidence="2 3">DSM 5908</strain>
    </source>
</reference>
<dbReference type="OrthoDB" id="4571398at2"/>